<evidence type="ECO:0000313" key="3">
    <source>
        <dbReference type="EMBL" id="ACC80327.1"/>
    </source>
</evidence>
<dbReference type="KEGG" id="npu:Npun_R1655"/>
<dbReference type="Pfam" id="PF12167">
    <property type="entry name" value="Arm-DNA-bind_2"/>
    <property type="match status" value="1"/>
</dbReference>
<dbReference type="InterPro" id="IPR022000">
    <property type="entry name" value="Min27-like_integrase_DNA_bind"/>
</dbReference>
<dbReference type="GO" id="GO:0003677">
    <property type="term" value="F:DNA binding"/>
    <property type="evidence" value="ECO:0007669"/>
    <property type="project" value="InterPro"/>
</dbReference>
<organism evidence="3 4">
    <name type="scientific">Nostoc punctiforme (strain ATCC 29133 / PCC 73102)</name>
    <dbReference type="NCBI Taxonomy" id="63737"/>
    <lineage>
        <taxon>Bacteria</taxon>
        <taxon>Bacillati</taxon>
        <taxon>Cyanobacteriota</taxon>
        <taxon>Cyanophyceae</taxon>
        <taxon>Nostocales</taxon>
        <taxon>Nostocaceae</taxon>
        <taxon>Nostoc</taxon>
    </lineage>
</organism>
<dbReference type="eggNOG" id="COG0582">
    <property type="taxonomic scope" value="Bacteria"/>
</dbReference>
<dbReference type="GO" id="GO:0015074">
    <property type="term" value="P:DNA integration"/>
    <property type="evidence" value="ECO:0007669"/>
    <property type="project" value="InterPro"/>
</dbReference>
<dbReference type="InterPro" id="IPR002104">
    <property type="entry name" value="Integrase_catalytic"/>
</dbReference>
<keyword evidence="1" id="KW-0233">DNA recombination</keyword>
<dbReference type="HOGENOM" id="CLU_027562_8_0_3"/>
<dbReference type="STRING" id="63737.Npun_R1655"/>
<dbReference type="EnsemblBacteria" id="ACC80327">
    <property type="protein sequence ID" value="ACC80327"/>
    <property type="gene ID" value="Npun_R1655"/>
</dbReference>
<dbReference type="PANTHER" id="PTHR30349">
    <property type="entry name" value="PHAGE INTEGRASE-RELATED"/>
    <property type="match status" value="1"/>
</dbReference>
<dbReference type="Proteomes" id="UP000001191">
    <property type="component" value="Chromosome"/>
</dbReference>
<dbReference type="SUPFAM" id="SSF56349">
    <property type="entry name" value="DNA breaking-rejoining enzymes"/>
    <property type="match status" value="1"/>
</dbReference>
<feature type="domain" description="Tyr recombinase" evidence="2">
    <location>
        <begin position="192"/>
        <end position="396"/>
    </location>
</feature>
<dbReference type="GO" id="GO:0006310">
    <property type="term" value="P:DNA recombination"/>
    <property type="evidence" value="ECO:0007669"/>
    <property type="project" value="UniProtKB-KW"/>
</dbReference>
<evidence type="ECO:0000256" key="1">
    <source>
        <dbReference type="ARBA" id="ARBA00023172"/>
    </source>
</evidence>
<accession>B2J1G6</accession>
<keyword evidence="4" id="KW-1185">Reference proteome</keyword>
<dbReference type="PROSITE" id="PS51898">
    <property type="entry name" value="TYR_RECOMBINASE"/>
    <property type="match status" value="1"/>
</dbReference>
<dbReference type="PhylomeDB" id="B2J1G6"/>
<dbReference type="Gene3D" id="1.10.443.10">
    <property type="entry name" value="Intergrase catalytic core"/>
    <property type="match status" value="1"/>
</dbReference>
<dbReference type="InterPro" id="IPR011010">
    <property type="entry name" value="DNA_brk_join_enz"/>
</dbReference>
<dbReference type="AlphaFoldDB" id="B2J1G6"/>
<dbReference type="Pfam" id="PF00589">
    <property type="entry name" value="Phage_integrase"/>
    <property type="match status" value="1"/>
</dbReference>
<evidence type="ECO:0000259" key="2">
    <source>
        <dbReference type="PROSITE" id="PS51898"/>
    </source>
</evidence>
<dbReference type="PANTHER" id="PTHR30349:SF64">
    <property type="entry name" value="PROPHAGE INTEGRASE INTD-RELATED"/>
    <property type="match status" value="1"/>
</dbReference>
<dbReference type="InterPro" id="IPR013762">
    <property type="entry name" value="Integrase-like_cat_sf"/>
</dbReference>
<dbReference type="InterPro" id="IPR050090">
    <property type="entry name" value="Tyrosine_recombinase_XerCD"/>
</dbReference>
<protein>
    <submittedName>
        <fullName evidence="3">Phage integrase family protein</fullName>
    </submittedName>
</protein>
<proteinExistence type="predicted"/>
<dbReference type="EMBL" id="CP001037">
    <property type="protein sequence ID" value="ACC80327.1"/>
    <property type="molecule type" value="Genomic_DNA"/>
</dbReference>
<sequence length="396" mass="45821">MNMTTTNEDQWISADNRTQKLVIRFWVKGFPKQFFISTGLKDTKRNREIVRSKRDAIANDIALERFDSTLKSYQFITAAALDLKEPQIQSGQNLQELWERFTQFKASQIEETTILEKYRTIARYIQRLPSQSPEDAPAIRDWILDNLTHYMAWETLNCLSRCCEWSNDSGLITHNPFFKLKIPKPKNKSTDDYYKAFTLQQRDLIIQSFEEHSLYAYYAPLVKFLFWTGCRPGEAFALTWGDVSPDRCRIGISKSCNLHRIHKGTKNGKKRIFPCQSGSRVQKLLLDICPAHSQPHNLVFVSKTGRPMTSSIMFSFWNEWKSKSSTFKYLGLVKELANEGKIPYLKPYATRHTFATWAISSGVSPDKVALWIGDTVETVLTYYCHPEIVSAECPDF</sequence>
<reference evidence="4" key="1">
    <citation type="submission" date="2008-04" db="EMBL/GenBank/DDBJ databases">
        <title>Complete sequence of chromosome of Nostoc punctiforme ATCC 29133.</title>
        <authorList>
            <consortium name="US DOE Joint Genome Institute"/>
            <person name="Copeland A."/>
            <person name="Lucas S."/>
            <person name="Lapidus A."/>
            <person name="Glavina del Rio T."/>
            <person name="Dalin E."/>
            <person name="Tice H."/>
            <person name="Pitluck S."/>
            <person name="Chain P."/>
            <person name="Malfatti S."/>
            <person name="Shin M."/>
            <person name="Vergez L."/>
            <person name="Schmutz J."/>
            <person name="Larimer F."/>
            <person name="Land M."/>
            <person name="Hauser L."/>
            <person name="Kyrpides N."/>
            <person name="Kim E."/>
            <person name="Meeks J.C."/>
            <person name="Elhai J."/>
            <person name="Campbell E.L."/>
            <person name="Thiel T."/>
            <person name="Longmire J."/>
            <person name="Potts M."/>
            <person name="Atlas R."/>
        </authorList>
    </citation>
    <scope>NUCLEOTIDE SEQUENCE [LARGE SCALE GENOMIC DNA]</scope>
    <source>
        <strain evidence="4">ATCC 29133 / PCC 73102</strain>
    </source>
</reference>
<gene>
    <name evidence="3" type="ordered locus">Npun_R1655</name>
</gene>
<reference evidence="3 4" key="2">
    <citation type="journal article" date="2013" name="Plant Physiol.">
        <title>A Nostoc punctiforme Sugar Transporter Necessary to Establish a Cyanobacterium-Plant Symbiosis.</title>
        <authorList>
            <person name="Ekman M."/>
            <person name="Picossi S."/>
            <person name="Campbell E.L."/>
            <person name="Meeks J.C."/>
            <person name="Flores E."/>
        </authorList>
    </citation>
    <scope>NUCLEOTIDE SEQUENCE [LARGE SCALE GENOMIC DNA]</scope>
    <source>
        <strain evidence="4">ATCC 29133 / PCC 73102</strain>
    </source>
</reference>
<name>B2J1G6_NOSP7</name>
<evidence type="ECO:0000313" key="4">
    <source>
        <dbReference type="Proteomes" id="UP000001191"/>
    </source>
</evidence>